<feature type="transmembrane region" description="Helical" evidence="1">
    <location>
        <begin position="132"/>
        <end position="165"/>
    </location>
</feature>
<evidence type="ECO:0000259" key="2">
    <source>
        <dbReference type="Pfam" id="PF13464"/>
    </source>
</evidence>
<sequence>MRDESVIALQGFDSYELRLGDELRGERASLGKSLLDVQRDLKIKAAYIDAIENCDASVFPNRGFIAGYVRAYARYLGLDAEETYCRFRDESGFRGVNSDLAGMSGNRPASSGGSARSISDEMLRKSRFARPVAPDISFAALSGLGSVLMLALLIAGLGYGGWYLLKDIQRIGFAPIAQAPDVLDELSTPIAPEQVDSASGAPSATSQRDIALSEIYAPRLEAPKIEPRDGPIAAIDPNRIGHFAPHILPGAPGMPGALADAGDPPLPGLPETVVAAAEAATPAPEPVAAPEVSVYARENAWVRVYLPNGTVMFEKILSPGESYQVPDDLDGPLLRAGNAGAVYLRVGAKVFGPLGKGTGVAKQVSLVANDVQASWPQASVGTIPDTPVAKNAALPASE</sequence>
<keyword evidence="1" id="KW-0472">Membrane</keyword>
<dbReference type="AlphaFoldDB" id="A0A5B8FHR4"/>
<dbReference type="OrthoDB" id="9790252at2"/>
<dbReference type="InterPro" id="IPR010982">
    <property type="entry name" value="Lambda_DNA-bd_dom_sf"/>
</dbReference>
<keyword evidence="1" id="KW-1133">Transmembrane helix</keyword>
<accession>A0A5B8FHR4</accession>
<dbReference type="Gene3D" id="1.10.260.40">
    <property type="entry name" value="lambda repressor-like DNA-binding domains"/>
    <property type="match status" value="1"/>
</dbReference>
<keyword evidence="1" id="KW-0812">Transmembrane</keyword>
<name>A0A5B8FHR4_9RHOB</name>
<dbReference type="KEGG" id="ppru:FDP22_12325"/>
<dbReference type="GO" id="GO:0003677">
    <property type="term" value="F:DNA binding"/>
    <property type="evidence" value="ECO:0007669"/>
    <property type="project" value="InterPro"/>
</dbReference>
<dbReference type="Pfam" id="PF13413">
    <property type="entry name" value="HTH_25"/>
    <property type="match status" value="1"/>
</dbReference>
<evidence type="ECO:0000256" key="1">
    <source>
        <dbReference type="SAM" id="Phobius"/>
    </source>
</evidence>
<dbReference type="EMBL" id="CP040818">
    <property type="protein sequence ID" value="QDL92497.1"/>
    <property type="molecule type" value="Genomic_DNA"/>
</dbReference>
<reference evidence="3 4" key="1">
    <citation type="submission" date="2019-06" db="EMBL/GenBank/DDBJ databases">
        <title>Genome sequence of Rhodobacteraceae bacterium D4M1.</title>
        <authorList>
            <person name="Cao J."/>
        </authorList>
    </citation>
    <scope>NUCLEOTIDE SEQUENCE [LARGE SCALE GENOMIC DNA]</scope>
    <source>
        <strain evidence="3 4">D4M1</strain>
    </source>
</reference>
<dbReference type="InterPro" id="IPR050400">
    <property type="entry name" value="Bact_Cytoskel_RodZ"/>
</dbReference>
<keyword evidence="4" id="KW-1185">Reference proteome</keyword>
<gene>
    <name evidence="3" type="ORF">FDP22_12325</name>
</gene>
<dbReference type="PANTHER" id="PTHR34475">
    <property type="match status" value="1"/>
</dbReference>
<dbReference type="RefSeq" id="WP_138578885.1">
    <property type="nucleotide sequence ID" value="NZ_CP040818.1"/>
</dbReference>
<dbReference type="Proteomes" id="UP000305888">
    <property type="component" value="Chromosome"/>
</dbReference>
<evidence type="ECO:0000313" key="4">
    <source>
        <dbReference type="Proteomes" id="UP000305888"/>
    </source>
</evidence>
<feature type="domain" description="Cytoskeleton protein RodZ-like C-terminal" evidence="2">
    <location>
        <begin position="296"/>
        <end position="361"/>
    </location>
</feature>
<protein>
    <submittedName>
        <fullName evidence="3">DUF4115 domain-containing protein</fullName>
    </submittedName>
</protein>
<dbReference type="Pfam" id="PF13464">
    <property type="entry name" value="RodZ_C"/>
    <property type="match status" value="1"/>
</dbReference>
<dbReference type="PANTHER" id="PTHR34475:SF1">
    <property type="entry name" value="CYTOSKELETON PROTEIN RODZ"/>
    <property type="match status" value="1"/>
</dbReference>
<evidence type="ECO:0000313" key="3">
    <source>
        <dbReference type="EMBL" id="QDL92497.1"/>
    </source>
</evidence>
<proteinExistence type="predicted"/>
<dbReference type="InterPro" id="IPR025194">
    <property type="entry name" value="RodZ-like_C"/>
</dbReference>
<organism evidence="3 4">
    <name type="scientific">Paroceanicella profunda</name>
    <dbReference type="NCBI Taxonomy" id="2579971"/>
    <lineage>
        <taxon>Bacteria</taxon>
        <taxon>Pseudomonadati</taxon>
        <taxon>Pseudomonadota</taxon>
        <taxon>Alphaproteobacteria</taxon>
        <taxon>Rhodobacterales</taxon>
        <taxon>Paracoccaceae</taxon>
        <taxon>Paroceanicella</taxon>
    </lineage>
</organism>